<sequence>MKRFSDKMRGKNKQSDQNGPVGALCRREIIPYRPTPSACGFQEAGLASRFSGWSGEAWLCLVAI</sequence>
<proteinExistence type="predicted"/>
<feature type="region of interest" description="Disordered" evidence="1">
    <location>
        <begin position="1"/>
        <end position="22"/>
    </location>
</feature>
<organism evidence="2 3">
    <name type="scientific">Falsochrobactrum shanghaiense</name>
    <dbReference type="NCBI Taxonomy" id="2201899"/>
    <lineage>
        <taxon>Bacteria</taxon>
        <taxon>Pseudomonadati</taxon>
        <taxon>Pseudomonadota</taxon>
        <taxon>Alphaproteobacteria</taxon>
        <taxon>Hyphomicrobiales</taxon>
        <taxon>Brucellaceae</taxon>
        <taxon>Falsochrobactrum</taxon>
    </lineage>
</organism>
<gene>
    <name evidence="2" type="ORF">DKP76_04310</name>
</gene>
<reference evidence="2 3" key="1">
    <citation type="submission" date="2018-05" db="EMBL/GenBank/DDBJ databases">
        <title>Comparative genomic sequence analysis between strain HN4 and CCM 8460T (Falsochrobactrum ovis) will provide more evidence to prove that HN4 is a new species of Falsochrobactrum.</title>
        <authorList>
            <person name="Lyu W."/>
            <person name="Sun L."/>
            <person name="Yao L."/>
        </authorList>
    </citation>
    <scope>NUCLEOTIDE SEQUENCE [LARGE SCALE GENOMIC DNA]</scope>
    <source>
        <strain evidence="2 3">HN4</strain>
    </source>
</reference>
<dbReference type="EMBL" id="QGDB01000002">
    <property type="protein sequence ID" value="PWL18333.1"/>
    <property type="molecule type" value="Genomic_DNA"/>
</dbReference>
<evidence type="ECO:0000313" key="3">
    <source>
        <dbReference type="Proteomes" id="UP000245865"/>
    </source>
</evidence>
<name>A0A316JGI0_9HYPH</name>
<evidence type="ECO:0000313" key="2">
    <source>
        <dbReference type="EMBL" id="PWL18333.1"/>
    </source>
</evidence>
<dbReference type="Proteomes" id="UP000245865">
    <property type="component" value="Unassembled WGS sequence"/>
</dbReference>
<dbReference type="AlphaFoldDB" id="A0A316JGI0"/>
<keyword evidence="3" id="KW-1185">Reference proteome</keyword>
<protein>
    <submittedName>
        <fullName evidence="2">Uncharacterized protein</fullName>
    </submittedName>
</protein>
<comment type="caution">
    <text evidence="2">The sequence shown here is derived from an EMBL/GenBank/DDBJ whole genome shotgun (WGS) entry which is preliminary data.</text>
</comment>
<evidence type="ECO:0000256" key="1">
    <source>
        <dbReference type="SAM" id="MobiDB-lite"/>
    </source>
</evidence>
<accession>A0A316JGI0</accession>